<name>A0ABQ5I2A0_9ASTR</name>
<gene>
    <name evidence="1" type="ORF">Tco_1082502</name>
</gene>
<dbReference type="EMBL" id="BQNB010020223">
    <property type="protein sequence ID" value="GJT93657.1"/>
    <property type="molecule type" value="Genomic_DNA"/>
</dbReference>
<accession>A0ABQ5I2A0</accession>
<dbReference type="Proteomes" id="UP001151760">
    <property type="component" value="Unassembled WGS sequence"/>
</dbReference>
<sequence>MHSYWKSFSVLFSNSAKADSAQETLYKETRWSGVGKSNNTSKLRMDQNRIVLEEELKNTKEWLDESLENLKKGSRNGTIPLQSSVAQTGNNFDKFRETKVLKEEIGILKNEVRSAMEAEDKSKRAMDGLASASLSRGRALILGKVDDSRAISNTRDELVVVGESLIEEVVRSLLYFHPIV</sequence>
<proteinExistence type="predicted"/>
<organism evidence="1 2">
    <name type="scientific">Tanacetum coccineum</name>
    <dbReference type="NCBI Taxonomy" id="301880"/>
    <lineage>
        <taxon>Eukaryota</taxon>
        <taxon>Viridiplantae</taxon>
        <taxon>Streptophyta</taxon>
        <taxon>Embryophyta</taxon>
        <taxon>Tracheophyta</taxon>
        <taxon>Spermatophyta</taxon>
        <taxon>Magnoliopsida</taxon>
        <taxon>eudicotyledons</taxon>
        <taxon>Gunneridae</taxon>
        <taxon>Pentapetalae</taxon>
        <taxon>asterids</taxon>
        <taxon>campanulids</taxon>
        <taxon>Asterales</taxon>
        <taxon>Asteraceae</taxon>
        <taxon>Asteroideae</taxon>
        <taxon>Anthemideae</taxon>
        <taxon>Anthemidinae</taxon>
        <taxon>Tanacetum</taxon>
    </lineage>
</organism>
<evidence type="ECO:0000313" key="2">
    <source>
        <dbReference type="Proteomes" id="UP001151760"/>
    </source>
</evidence>
<comment type="caution">
    <text evidence="1">The sequence shown here is derived from an EMBL/GenBank/DDBJ whole genome shotgun (WGS) entry which is preliminary data.</text>
</comment>
<evidence type="ECO:0000313" key="1">
    <source>
        <dbReference type="EMBL" id="GJT93657.1"/>
    </source>
</evidence>
<keyword evidence="2" id="KW-1185">Reference proteome</keyword>
<protein>
    <submittedName>
        <fullName evidence="1">Uncharacterized protein</fullName>
    </submittedName>
</protein>
<dbReference type="PANTHER" id="PTHR35164:SF9">
    <property type="entry name" value="EXPRESSED PROTEIN"/>
    <property type="match status" value="1"/>
</dbReference>
<dbReference type="PANTHER" id="PTHR35164">
    <property type="entry name" value="EXPRESSED PROTEIN"/>
    <property type="match status" value="1"/>
</dbReference>
<reference evidence="1" key="2">
    <citation type="submission" date="2022-01" db="EMBL/GenBank/DDBJ databases">
        <authorList>
            <person name="Yamashiro T."/>
            <person name="Shiraishi A."/>
            <person name="Satake H."/>
            <person name="Nakayama K."/>
        </authorList>
    </citation>
    <scope>NUCLEOTIDE SEQUENCE</scope>
</reference>
<reference evidence="1" key="1">
    <citation type="journal article" date="2022" name="Int. J. Mol. Sci.">
        <title>Draft Genome of Tanacetum Coccineum: Genomic Comparison of Closely Related Tanacetum-Family Plants.</title>
        <authorList>
            <person name="Yamashiro T."/>
            <person name="Shiraishi A."/>
            <person name="Nakayama K."/>
            <person name="Satake H."/>
        </authorList>
    </citation>
    <scope>NUCLEOTIDE SEQUENCE</scope>
</reference>